<dbReference type="Proteomes" id="UP001219525">
    <property type="component" value="Unassembled WGS sequence"/>
</dbReference>
<dbReference type="AlphaFoldDB" id="A0AAD6YAG8"/>
<proteinExistence type="predicted"/>
<keyword evidence="4" id="KW-1185">Reference proteome</keyword>
<evidence type="ECO:0000259" key="2">
    <source>
        <dbReference type="Pfam" id="PF18721"/>
    </source>
</evidence>
<feature type="domain" description="CxC5 like cysteine cluster associated with KDZ" evidence="1">
    <location>
        <begin position="122"/>
        <end position="249"/>
    </location>
</feature>
<evidence type="ECO:0000313" key="4">
    <source>
        <dbReference type="Proteomes" id="UP001219525"/>
    </source>
</evidence>
<protein>
    <recommendedName>
        <fullName evidence="5">CxC5 like cysteine cluster associated with KDZ domain-containing protein</fullName>
    </recommendedName>
</protein>
<dbReference type="InterPro" id="IPR040898">
    <property type="entry name" value="CxC6"/>
</dbReference>
<evidence type="ECO:0000259" key="1">
    <source>
        <dbReference type="Pfam" id="PF18718"/>
    </source>
</evidence>
<feature type="domain" description="CxC6 like cysteine cluster associated with KDZ" evidence="2">
    <location>
        <begin position="351"/>
        <end position="416"/>
    </location>
</feature>
<reference evidence="3" key="1">
    <citation type="submission" date="2023-03" db="EMBL/GenBank/DDBJ databases">
        <title>Massive genome expansion in bonnet fungi (Mycena s.s.) driven by repeated elements and novel gene families across ecological guilds.</title>
        <authorList>
            <consortium name="Lawrence Berkeley National Laboratory"/>
            <person name="Harder C.B."/>
            <person name="Miyauchi S."/>
            <person name="Viragh M."/>
            <person name="Kuo A."/>
            <person name="Thoen E."/>
            <person name="Andreopoulos B."/>
            <person name="Lu D."/>
            <person name="Skrede I."/>
            <person name="Drula E."/>
            <person name="Henrissat B."/>
            <person name="Morin E."/>
            <person name="Kohler A."/>
            <person name="Barry K."/>
            <person name="LaButti K."/>
            <person name="Morin E."/>
            <person name="Salamov A."/>
            <person name="Lipzen A."/>
            <person name="Mereny Z."/>
            <person name="Hegedus B."/>
            <person name="Baldrian P."/>
            <person name="Stursova M."/>
            <person name="Weitz H."/>
            <person name="Taylor A."/>
            <person name="Grigoriev I.V."/>
            <person name="Nagy L.G."/>
            <person name="Martin F."/>
            <person name="Kauserud H."/>
        </authorList>
    </citation>
    <scope>NUCLEOTIDE SEQUENCE</scope>
    <source>
        <strain evidence="3">9144</strain>
    </source>
</reference>
<name>A0AAD6YAG8_9AGAR</name>
<sequence>MDLHAACHALQLHPEVAAVFTHADVVQYIELVALLRPMPVLAYLRPSHAPPQPPPTLPGNVHEFLKACFKLEGEDGDETAKLAWEAFRELAWAYSLSPGELEATRIKHVKLLLEYGIPNEIGVYSPCPPTRVCLDPDCARPLHADPSILRDRELREPRTHPATVFSLDLGTMPAFTTSTYCRRCHTRYFANYYVHDGATTRTYYLPQIVPEFRYIQSDEHFYMSSDLCELFANMMVSACTNCARIYNTSISRTALQYLSPEKWPVRLRMEGEDVLNSFFLHALQLDHHECGDVFELRHDAPSQTERLCPALEARNARMAGPGQEEWNHVCELCAYIRKLEDGTLVIDRSAVTDGHTMGHYCCSEHDCQERLRSIKDLFCETHRFLKTICSVTTCSARVEDGFRTCDDPGHRATEEHHYLRGKAMFQLRARLERTKAAVPTASFASDQPADSDLSDEEEECEVEKPAQGNRKLRVRFGRRRTHNEQLAVYSCGVIAGRATFFGSEAANAVEFWMRLYPTRNSVPSIMWLDNNCSVQKMLDADETDFRREFFKGIAFPVDVFHFKCKHSEGDIFCGLRCNPANWPILRTEDGKWRFNSSAAEQTNVWFRGFHSIVREMTVDRYNFFLDEMIKRRNRIIVAELERKGKNPLNIPREVLLSEDDDFEMEIDK</sequence>
<evidence type="ECO:0000313" key="3">
    <source>
        <dbReference type="EMBL" id="KAJ7202314.1"/>
    </source>
</evidence>
<evidence type="ECO:0008006" key="5">
    <source>
        <dbReference type="Google" id="ProtNLM"/>
    </source>
</evidence>
<organism evidence="3 4">
    <name type="scientific">Mycena pura</name>
    <dbReference type="NCBI Taxonomy" id="153505"/>
    <lineage>
        <taxon>Eukaryota</taxon>
        <taxon>Fungi</taxon>
        <taxon>Dikarya</taxon>
        <taxon>Basidiomycota</taxon>
        <taxon>Agaricomycotina</taxon>
        <taxon>Agaricomycetes</taxon>
        <taxon>Agaricomycetidae</taxon>
        <taxon>Agaricales</taxon>
        <taxon>Marasmiineae</taxon>
        <taxon>Mycenaceae</taxon>
        <taxon>Mycena</taxon>
    </lineage>
</organism>
<accession>A0AAD6YAG8</accession>
<gene>
    <name evidence="3" type="ORF">GGX14DRAFT_570819</name>
</gene>
<comment type="caution">
    <text evidence="3">The sequence shown here is derived from an EMBL/GenBank/DDBJ whole genome shotgun (WGS) entry which is preliminary data.</text>
</comment>
<dbReference type="EMBL" id="JARJCW010000055">
    <property type="protein sequence ID" value="KAJ7202314.1"/>
    <property type="molecule type" value="Genomic_DNA"/>
</dbReference>
<dbReference type="Pfam" id="PF18721">
    <property type="entry name" value="CxC6"/>
    <property type="match status" value="1"/>
</dbReference>
<dbReference type="Pfam" id="PF18718">
    <property type="entry name" value="CxC5"/>
    <property type="match status" value="1"/>
</dbReference>
<dbReference type="InterPro" id="IPR041539">
    <property type="entry name" value="CxC5"/>
</dbReference>